<dbReference type="EMBL" id="BJYZ01000002">
    <property type="protein sequence ID" value="GEO36622.1"/>
    <property type="molecule type" value="Genomic_DNA"/>
</dbReference>
<dbReference type="PANTHER" id="PTHR32552">
    <property type="entry name" value="FERRICHROME IRON RECEPTOR-RELATED"/>
    <property type="match status" value="1"/>
</dbReference>
<dbReference type="Pfam" id="PF00593">
    <property type="entry name" value="TonB_dep_Rec_b-barrel"/>
    <property type="match status" value="1"/>
</dbReference>
<dbReference type="GO" id="GO:0038023">
    <property type="term" value="F:signaling receptor activity"/>
    <property type="evidence" value="ECO:0007669"/>
    <property type="project" value="InterPro"/>
</dbReference>
<evidence type="ECO:0000256" key="11">
    <source>
        <dbReference type="ARBA" id="ARBA00023237"/>
    </source>
</evidence>
<protein>
    <submittedName>
        <fullName evidence="16">Iron transport outer membrane receptor</fullName>
    </submittedName>
</protein>
<dbReference type="SUPFAM" id="SSF56935">
    <property type="entry name" value="Porins"/>
    <property type="match status" value="1"/>
</dbReference>
<comment type="similarity">
    <text evidence="2 12 13">Belongs to the TonB-dependent receptor family.</text>
</comment>
<dbReference type="PANTHER" id="PTHR32552:SF83">
    <property type="entry name" value="BLR3904 PROTEIN"/>
    <property type="match status" value="1"/>
</dbReference>
<dbReference type="AlphaFoldDB" id="A0A512DJH7"/>
<keyword evidence="5 12" id="KW-0812">Transmembrane</keyword>
<keyword evidence="4 12" id="KW-1134">Transmembrane beta strand</keyword>
<dbReference type="CDD" id="cd01347">
    <property type="entry name" value="ligand_gated_channel"/>
    <property type="match status" value="1"/>
</dbReference>
<proteinExistence type="inferred from homology"/>
<dbReference type="InterPro" id="IPR000531">
    <property type="entry name" value="Beta-barrel_TonB"/>
</dbReference>
<evidence type="ECO:0000256" key="5">
    <source>
        <dbReference type="ARBA" id="ARBA00022692"/>
    </source>
</evidence>
<evidence type="ECO:0000256" key="9">
    <source>
        <dbReference type="ARBA" id="ARBA00023136"/>
    </source>
</evidence>
<dbReference type="InterPro" id="IPR010105">
    <property type="entry name" value="TonB_sidphr_rcpt"/>
</dbReference>
<evidence type="ECO:0000256" key="1">
    <source>
        <dbReference type="ARBA" id="ARBA00004571"/>
    </source>
</evidence>
<keyword evidence="17" id="KW-1185">Reference proteome</keyword>
<dbReference type="Gene3D" id="2.40.170.20">
    <property type="entry name" value="TonB-dependent receptor, beta-barrel domain"/>
    <property type="match status" value="1"/>
</dbReference>
<comment type="caution">
    <text evidence="16">The sequence shown here is derived from an EMBL/GenBank/DDBJ whole genome shotgun (WGS) entry which is preliminary data.</text>
</comment>
<evidence type="ECO:0000256" key="10">
    <source>
        <dbReference type="ARBA" id="ARBA00023170"/>
    </source>
</evidence>
<keyword evidence="3 12" id="KW-0813">Transport</keyword>
<keyword evidence="8 13" id="KW-0798">TonB box</keyword>
<keyword evidence="9 12" id="KW-0472">Membrane</keyword>
<evidence type="ECO:0000256" key="6">
    <source>
        <dbReference type="ARBA" id="ARBA00022729"/>
    </source>
</evidence>
<evidence type="ECO:0000256" key="3">
    <source>
        <dbReference type="ARBA" id="ARBA00022448"/>
    </source>
</evidence>
<dbReference type="Gene3D" id="2.170.130.10">
    <property type="entry name" value="TonB-dependent receptor, plug domain"/>
    <property type="match status" value="1"/>
</dbReference>
<keyword evidence="6" id="KW-0732">Signal</keyword>
<dbReference type="InterPro" id="IPR037066">
    <property type="entry name" value="Plug_dom_sf"/>
</dbReference>
<dbReference type="NCBIfam" id="TIGR01783">
    <property type="entry name" value="TonB-siderophor"/>
    <property type="match status" value="1"/>
</dbReference>
<dbReference type="Proteomes" id="UP000321523">
    <property type="component" value="Unassembled WGS sequence"/>
</dbReference>
<keyword evidence="11 12" id="KW-0998">Cell outer membrane</keyword>
<dbReference type="InterPro" id="IPR039426">
    <property type="entry name" value="TonB-dep_rcpt-like"/>
</dbReference>
<evidence type="ECO:0000313" key="16">
    <source>
        <dbReference type="EMBL" id="GEO36622.1"/>
    </source>
</evidence>
<name>A0A512DJH7_9PROT</name>
<dbReference type="GO" id="GO:0015344">
    <property type="term" value="F:siderophore uptake transmembrane transporter activity"/>
    <property type="evidence" value="ECO:0007669"/>
    <property type="project" value="TreeGrafter"/>
</dbReference>
<dbReference type="GO" id="GO:0015891">
    <property type="term" value="P:siderophore transport"/>
    <property type="evidence" value="ECO:0007669"/>
    <property type="project" value="InterPro"/>
</dbReference>
<comment type="subcellular location">
    <subcellularLocation>
        <location evidence="1 12">Cell outer membrane</location>
        <topology evidence="1 12">Multi-pass membrane protein</topology>
    </subcellularLocation>
</comment>
<evidence type="ECO:0000256" key="7">
    <source>
        <dbReference type="ARBA" id="ARBA00023065"/>
    </source>
</evidence>
<dbReference type="InterPro" id="IPR012910">
    <property type="entry name" value="Plug_dom"/>
</dbReference>
<reference evidence="16 17" key="1">
    <citation type="submission" date="2019-07" db="EMBL/GenBank/DDBJ databases">
        <title>Whole genome shotgun sequence of Skermanella aerolata NBRC 106429.</title>
        <authorList>
            <person name="Hosoyama A."/>
            <person name="Uohara A."/>
            <person name="Ohji S."/>
            <person name="Ichikawa N."/>
        </authorList>
    </citation>
    <scope>NUCLEOTIDE SEQUENCE [LARGE SCALE GENOMIC DNA]</scope>
    <source>
        <strain evidence="16 17">NBRC 106429</strain>
    </source>
</reference>
<evidence type="ECO:0000259" key="15">
    <source>
        <dbReference type="Pfam" id="PF07715"/>
    </source>
</evidence>
<keyword evidence="7" id="KW-0406">Ion transport</keyword>
<evidence type="ECO:0000256" key="2">
    <source>
        <dbReference type="ARBA" id="ARBA00009810"/>
    </source>
</evidence>
<evidence type="ECO:0000313" key="17">
    <source>
        <dbReference type="Proteomes" id="UP000321523"/>
    </source>
</evidence>
<accession>A0A512DJH7</accession>
<dbReference type="Pfam" id="PF07715">
    <property type="entry name" value="Plug"/>
    <property type="match status" value="1"/>
</dbReference>
<feature type="domain" description="TonB-dependent receptor plug" evidence="15">
    <location>
        <begin position="14"/>
        <end position="112"/>
    </location>
</feature>
<gene>
    <name evidence="16" type="ORF">SAE02_07700</name>
</gene>
<evidence type="ECO:0000256" key="12">
    <source>
        <dbReference type="PROSITE-ProRule" id="PRU01360"/>
    </source>
</evidence>
<dbReference type="InterPro" id="IPR036942">
    <property type="entry name" value="Beta-barrel_TonB_sf"/>
</dbReference>
<evidence type="ECO:0000256" key="4">
    <source>
        <dbReference type="ARBA" id="ARBA00022452"/>
    </source>
</evidence>
<organism evidence="16 17">
    <name type="scientific">Skermanella aerolata</name>
    <dbReference type="NCBI Taxonomy" id="393310"/>
    <lineage>
        <taxon>Bacteria</taxon>
        <taxon>Pseudomonadati</taxon>
        <taxon>Pseudomonadota</taxon>
        <taxon>Alphaproteobacteria</taxon>
        <taxon>Rhodospirillales</taxon>
        <taxon>Azospirillaceae</taxon>
        <taxon>Skermanella</taxon>
    </lineage>
</organism>
<dbReference type="GO" id="GO:0009279">
    <property type="term" value="C:cell outer membrane"/>
    <property type="evidence" value="ECO:0007669"/>
    <property type="project" value="UniProtKB-SubCell"/>
</dbReference>
<keyword evidence="10 16" id="KW-0675">Receptor</keyword>
<feature type="domain" description="TonB-dependent receptor-like beta-barrel" evidence="14">
    <location>
        <begin position="185"/>
        <end position="618"/>
    </location>
</feature>
<evidence type="ECO:0000256" key="8">
    <source>
        <dbReference type="ARBA" id="ARBA00023077"/>
    </source>
</evidence>
<dbReference type="PROSITE" id="PS52016">
    <property type="entry name" value="TONB_DEPENDENT_REC_3"/>
    <property type="match status" value="1"/>
</dbReference>
<dbReference type="FunFam" id="2.170.130.10:FF:000001">
    <property type="entry name" value="Catecholate siderophore TonB-dependent receptor"/>
    <property type="match status" value="1"/>
</dbReference>
<sequence>MERQPSLDRLPSSIQDTPQGISVVPQELIEQKNITTLREAVRNVPGISINAGEGGAQGDTLTIRGFSARGDLFVDGARDPGQYNRDTFNIDSIEVLKGPSSLLFGRGSTGGVINMVTKAPILERFNSAEISLGNGPFYRGTADVNLPVGPTSAIRLNVMGQDSDTVGRDLVEQRRWGVAPSIGIGLGTDTQFTLSYLHQEEDNRPDYGLPYVFGRPAPVSLDTFYGLSDDKEDVTVDLLTAKLDHVATDWLKVSNNLRAGYYTRDATTTAPRVNAPIGTPLSAIRVNRSRPSLDSETLTVNNQTTATANFTTGPLGHTLVAGVELGYDDTDTKRFGFTGLPTASLFDPDPNAGVGTPRGLTTNTSADATTVGVYAFDQIKLTEEWSIIGGVRWDRFDAESEEKVAGLSLDRTDNMWSTRAAVVYEPTDQQTYYASYGTSFNPSAEFVSLSAAQVGLSPEKNRTFEAGAKFSLFDDRIGLGGSLFRIEKTNARTVDPTNAAVTILDGEQRVDGFEFEANGRITDRWSVLVGYTYLDGEITEANDATEGKTLQNTPKHSGFGWTTYEVAEGLEVGAGAYYVGTRFANNTNTAKVPDYWRLDAMVSYTINDVRFALNGYNLADEDIYEGVYQGHVIPGAGRTFLLSASARF</sequence>
<evidence type="ECO:0000259" key="14">
    <source>
        <dbReference type="Pfam" id="PF00593"/>
    </source>
</evidence>
<evidence type="ECO:0000256" key="13">
    <source>
        <dbReference type="RuleBase" id="RU003357"/>
    </source>
</evidence>